<organism evidence="1 2">
    <name type="scientific">Pedobacter hartonius</name>
    <dbReference type="NCBI Taxonomy" id="425514"/>
    <lineage>
        <taxon>Bacteria</taxon>
        <taxon>Pseudomonadati</taxon>
        <taxon>Bacteroidota</taxon>
        <taxon>Sphingobacteriia</taxon>
        <taxon>Sphingobacteriales</taxon>
        <taxon>Sphingobacteriaceae</taxon>
        <taxon>Pedobacter</taxon>
    </lineage>
</organism>
<evidence type="ECO:0000313" key="2">
    <source>
        <dbReference type="Proteomes" id="UP000198850"/>
    </source>
</evidence>
<proteinExistence type="predicted"/>
<dbReference type="Proteomes" id="UP000198850">
    <property type="component" value="Unassembled WGS sequence"/>
</dbReference>
<dbReference type="AlphaFoldDB" id="A0A1H4H7U8"/>
<reference evidence="1 2" key="1">
    <citation type="submission" date="2016-10" db="EMBL/GenBank/DDBJ databases">
        <authorList>
            <person name="de Groot N.N."/>
        </authorList>
    </citation>
    <scope>NUCLEOTIDE SEQUENCE [LARGE SCALE GENOMIC DNA]</scope>
    <source>
        <strain evidence="1 2">DSM 19033</strain>
    </source>
</reference>
<name>A0A1H4H7U8_9SPHI</name>
<dbReference type="EMBL" id="FNRA01000014">
    <property type="protein sequence ID" value="SEB17917.1"/>
    <property type="molecule type" value="Genomic_DNA"/>
</dbReference>
<accession>A0A1H4H7U8</accession>
<protein>
    <submittedName>
        <fullName evidence="1">Uncharacterized protein</fullName>
    </submittedName>
</protein>
<gene>
    <name evidence="1" type="ORF">SAMN05443550_11435</name>
</gene>
<evidence type="ECO:0000313" key="1">
    <source>
        <dbReference type="EMBL" id="SEB17917.1"/>
    </source>
</evidence>
<sequence>MTPEEYQERQKVLSRLASGDIVSMSDLNNKPYETIEHGRAAMRLVNELSISPHNAESVLDRMIKTLQNSDLTINFGSDYFWKHLLTNSWRNVYEVNLNNNEDYIEDREDIEERLFKYSNATWNTVPTRCN</sequence>
<keyword evidence="2" id="KW-1185">Reference proteome</keyword>
<dbReference type="STRING" id="425514.SAMN05443550_11435"/>